<dbReference type="Proteomes" id="UP000079169">
    <property type="component" value="Unplaced"/>
</dbReference>
<dbReference type="KEGG" id="dci:103518240"/>
<dbReference type="RefSeq" id="XP_008481523.1">
    <property type="nucleotide sequence ID" value="XM_008483301.3"/>
</dbReference>
<evidence type="ECO:0000313" key="1">
    <source>
        <dbReference type="Proteomes" id="UP000079169"/>
    </source>
</evidence>
<organism evidence="1 2">
    <name type="scientific">Diaphorina citri</name>
    <name type="common">Asian citrus psyllid</name>
    <dbReference type="NCBI Taxonomy" id="121845"/>
    <lineage>
        <taxon>Eukaryota</taxon>
        <taxon>Metazoa</taxon>
        <taxon>Ecdysozoa</taxon>
        <taxon>Arthropoda</taxon>
        <taxon>Hexapoda</taxon>
        <taxon>Insecta</taxon>
        <taxon>Pterygota</taxon>
        <taxon>Neoptera</taxon>
        <taxon>Paraneoptera</taxon>
        <taxon>Hemiptera</taxon>
        <taxon>Sternorrhyncha</taxon>
        <taxon>Psylloidea</taxon>
        <taxon>Psyllidae</taxon>
        <taxon>Diaphorininae</taxon>
        <taxon>Diaphorina</taxon>
    </lineage>
</organism>
<gene>
    <name evidence="2" type="primary">LOC103518240</name>
</gene>
<keyword evidence="1" id="KW-1185">Reference proteome</keyword>
<dbReference type="GeneID" id="103518240"/>
<reference evidence="2" key="1">
    <citation type="submission" date="2025-08" db="UniProtKB">
        <authorList>
            <consortium name="RefSeq"/>
        </authorList>
    </citation>
    <scope>IDENTIFICATION</scope>
</reference>
<evidence type="ECO:0000313" key="2">
    <source>
        <dbReference type="RefSeq" id="XP_008481523.1"/>
    </source>
</evidence>
<sequence length="743" mass="85613">MEAVHIQCPVMKLRRLEVCPVCHMSPCQCGRGPLKRKSEILKKSKKSHTSYVPKICKRTKKKTAFYKNIWDSDPSEKCSKIICQSLPKHSDDMNLYTQELINFCWLLLTPDTLNRIRVLLHNDHGFSYGEADDYIERKQTNVLNDLRLMAICGKVTPLGCNLLNFLVERKTECSHRIQNDVLDILNCFPIHRNSKMKKSNLFPVPSRILSNGLSQSFQLQSIFQKLVKDIQLESKRLMKCSTYYEENNNRTSTHKMFIPWQISTEKHTMCKEKLFYEPICTCVCSYLGQKCSTLREYNNCICCIKKMMARHHKSTDVQVKSPPSCKDIVDMYKLVKHILNIIRYDNDSAMDRVSNKYLNQCRTIIKSGSNSNYAIITSCCEPQLHVMKDQWTEISPSILEAKDVQTVLEPQKQLRSQSIQTEYKGKHTNVQTGSSHSIHSFLRNCLDNKTQSLDKDIEHHTDIHNTRSNDDELSFLKNLFDLQFENASQKSEKGGEYPGKGAEETAPSVDYIKNILVKSSIFSIDITDKNNESAAVKITSDDKYSSSITCGEARGETDFESTSSHQYFEARDPSKTWLHATANNNSQQYFKARDNFEDENQRTSIFINKKPSQNMEDDMKSSSYHTPPRDSDHVKFNIDFNKDELLSRIFELTDDDNHTFVTQSDVTCSPYGSLSPKESLYNDALDISKDNNYFDDDIFQSFKSAFCDTELTAAQHGETSFHIKRNLEISEIPYNVRVKESKD</sequence>
<accession>A0A1S3DH23</accession>
<dbReference type="AlphaFoldDB" id="A0A1S3DH23"/>
<name>A0A1S3DH23_DIACI</name>
<proteinExistence type="predicted"/>
<protein>
    <submittedName>
        <fullName evidence="2">Uncharacterized protein LOC103518240</fullName>
    </submittedName>
</protein>
<dbReference type="PaxDb" id="121845-A0A1S3DH23"/>